<evidence type="ECO:0000256" key="5">
    <source>
        <dbReference type="ARBA" id="ARBA00023004"/>
    </source>
</evidence>
<dbReference type="CDD" id="cd11065">
    <property type="entry name" value="CYP64-like"/>
    <property type="match status" value="1"/>
</dbReference>
<protein>
    <recommendedName>
        <fullName evidence="9">Cytochrome P450</fullName>
    </recommendedName>
</protein>
<dbReference type="Gene3D" id="1.10.630.10">
    <property type="entry name" value="Cytochrome P450"/>
    <property type="match status" value="1"/>
</dbReference>
<dbReference type="InterPro" id="IPR002401">
    <property type="entry name" value="Cyt_P450_E_grp-I"/>
</dbReference>
<dbReference type="Pfam" id="PF00067">
    <property type="entry name" value="p450"/>
    <property type="match status" value="1"/>
</dbReference>
<organism evidence="7 8">
    <name type="scientific">Lithohypha guttulata</name>
    <dbReference type="NCBI Taxonomy" id="1690604"/>
    <lineage>
        <taxon>Eukaryota</taxon>
        <taxon>Fungi</taxon>
        <taxon>Dikarya</taxon>
        <taxon>Ascomycota</taxon>
        <taxon>Pezizomycotina</taxon>
        <taxon>Eurotiomycetes</taxon>
        <taxon>Chaetothyriomycetidae</taxon>
        <taxon>Chaetothyriales</taxon>
        <taxon>Trichomeriaceae</taxon>
        <taxon>Lithohypha</taxon>
    </lineage>
</organism>
<keyword evidence="5" id="KW-0408">Iron</keyword>
<reference evidence="7 8" key="1">
    <citation type="submission" date="2023-08" db="EMBL/GenBank/DDBJ databases">
        <title>Black Yeasts Isolated from many extreme environments.</title>
        <authorList>
            <person name="Coleine C."/>
            <person name="Stajich J.E."/>
            <person name="Selbmann L."/>
        </authorList>
    </citation>
    <scope>NUCLEOTIDE SEQUENCE [LARGE SCALE GENOMIC DNA]</scope>
    <source>
        <strain evidence="7 8">CCFEE 5885</strain>
    </source>
</reference>
<evidence type="ECO:0000256" key="2">
    <source>
        <dbReference type="ARBA" id="ARBA00010617"/>
    </source>
</evidence>
<dbReference type="PRINTS" id="PR00385">
    <property type="entry name" value="P450"/>
</dbReference>
<evidence type="ECO:0000256" key="4">
    <source>
        <dbReference type="ARBA" id="ARBA00023002"/>
    </source>
</evidence>
<keyword evidence="4" id="KW-0560">Oxidoreductase</keyword>
<dbReference type="InterPro" id="IPR001128">
    <property type="entry name" value="Cyt_P450"/>
</dbReference>
<sequence>MLHNILNITAAKSYVPYQDLENKQMLLGILTEPGEFVNHIRRYTNFLTTQMVLGFRTTSIHDPKLQQLFDGFEKFCEASSAGTAALVDFYPLLRSLPDLFLPLRSHAKKLHEKERELYIGHWLDVKKRIKDGTAKKPCFCVDLVAAQDQEGFSDALAGYIAGSFLEAGSDTTAATLVGFVQAMILYPDAQQRAQKEIDMVVGSGRLPTMEDETNLQFTRACVKESLRWMPTSILGVPHAVTQDDEYMGYTIPKGATVINNVWAIHHDPNRYENPYKFDPNRFIHDLQIAGEAAKNSDASKRDRYVFGAGRRVCQGLHIAERSLFLAMSRMLWAFNFKAPLDASGQKVLPDASKLTQGLFVMPERFEAVITPRSEKRAAMVQHEWEECRTLLDQNLQWKQVPDGMKFSVYQHTQDNTVDVQ</sequence>
<accession>A0ABR0JTE3</accession>
<dbReference type="InterPro" id="IPR050364">
    <property type="entry name" value="Cytochrome_P450_fung"/>
</dbReference>
<proteinExistence type="inferred from homology"/>
<comment type="similarity">
    <text evidence="2">Belongs to the cytochrome P450 family.</text>
</comment>
<dbReference type="EMBL" id="JAVRRG010000380">
    <property type="protein sequence ID" value="KAK5070698.1"/>
    <property type="molecule type" value="Genomic_DNA"/>
</dbReference>
<keyword evidence="8" id="KW-1185">Reference proteome</keyword>
<dbReference type="PANTHER" id="PTHR46300:SF2">
    <property type="entry name" value="CYTOCHROME P450 MONOOXYGENASE ALNH-RELATED"/>
    <property type="match status" value="1"/>
</dbReference>
<evidence type="ECO:0000313" key="8">
    <source>
        <dbReference type="Proteomes" id="UP001345013"/>
    </source>
</evidence>
<dbReference type="Proteomes" id="UP001345013">
    <property type="component" value="Unassembled WGS sequence"/>
</dbReference>
<evidence type="ECO:0000256" key="1">
    <source>
        <dbReference type="ARBA" id="ARBA00001971"/>
    </source>
</evidence>
<evidence type="ECO:0000256" key="6">
    <source>
        <dbReference type="ARBA" id="ARBA00023033"/>
    </source>
</evidence>
<comment type="cofactor">
    <cofactor evidence="1">
        <name>heme</name>
        <dbReference type="ChEBI" id="CHEBI:30413"/>
    </cofactor>
</comment>
<comment type="caution">
    <text evidence="7">The sequence shown here is derived from an EMBL/GenBank/DDBJ whole genome shotgun (WGS) entry which is preliminary data.</text>
</comment>
<evidence type="ECO:0008006" key="9">
    <source>
        <dbReference type="Google" id="ProtNLM"/>
    </source>
</evidence>
<dbReference type="InterPro" id="IPR036396">
    <property type="entry name" value="Cyt_P450_sf"/>
</dbReference>
<name>A0ABR0JTE3_9EURO</name>
<gene>
    <name evidence="7" type="ORF">LTR24_010605</name>
</gene>
<keyword evidence="3" id="KW-0479">Metal-binding</keyword>
<evidence type="ECO:0000256" key="3">
    <source>
        <dbReference type="ARBA" id="ARBA00022723"/>
    </source>
</evidence>
<dbReference type="PANTHER" id="PTHR46300">
    <property type="entry name" value="P450, PUTATIVE (EUROFUNG)-RELATED-RELATED"/>
    <property type="match status" value="1"/>
</dbReference>
<keyword evidence="6" id="KW-0503">Monooxygenase</keyword>
<dbReference type="SUPFAM" id="SSF48264">
    <property type="entry name" value="Cytochrome P450"/>
    <property type="match status" value="1"/>
</dbReference>
<dbReference type="PRINTS" id="PR00463">
    <property type="entry name" value="EP450I"/>
</dbReference>
<evidence type="ECO:0000313" key="7">
    <source>
        <dbReference type="EMBL" id="KAK5070698.1"/>
    </source>
</evidence>